<dbReference type="FunFam" id="1.10.10.60:FF:000141">
    <property type="entry name" value="TetR family transcriptional regulator"/>
    <property type="match status" value="1"/>
</dbReference>
<sequence>MTEEKTDERCSIPHQQGRFAAGADPAKRGQIIEGAKRVFMRLGFDAASMNDITREAGVSKGTIYVYFENKEDLFGAIIEQERQRITLMLKDILAGSEEVEDGLYRFGIQFATHITAPQTINAMRTLIGVTTRMPKLCSRFFHSPANVRTVLEDFIKRHVALRNLDVEDTDLAARQFIELASGTFFKLRLFGDLDDVPPVADLDRTVRSAIRMFMATYGRSGSIAGKV</sequence>
<dbReference type="GO" id="GO:0003700">
    <property type="term" value="F:DNA-binding transcription factor activity"/>
    <property type="evidence" value="ECO:0007669"/>
    <property type="project" value="TreeGrafter"/>
</dbReference>
<dbReference type="InterPro" id="IPR023772">
    <property type="entry name" value="DNA-bd_HTH_TetR-type_CS"/>
</dbReference>
<evidence type="ECO:0000313" key="7">
    <source>
        <dbReference type="EMBL" id="MBB6180674.1"/>
    </source>
</evidence>
<dbReference type="InterPro" id="IPR039536">
    <property type="entry name" value="TetR_C_Proteobacteria"/>
</dbReference>
<dbReference type="PRINTS" id="PR00455">
    <property type="entry name" value="HTHTETR"/>
</dbReference>
<comment type="caution">
    <text evidence="7">The sequence shown here is derived from an EMBL/GenBank/DDBJ whole genome shotgun (WGS) entry which is preliminary data.</text>
</comment>
<dbReference type="PANTHER" id="PTHR30055">
    <property type="entry name" value="HTH-TYPE TRANSCRIPTIONAL REGULATOR RUTR"/>
    <property type="match status" value="1"/>
</dbReference>
<dbReference type="PANTHER" id="PTHR30055:SF146">
    <property type="entry name" value="HTH-TYPE TRANSCRIPTIONAL DUAL REGULATOR CECR"/>
    <property type="match status" value="1"/>
</dbReference>
<proteinExistence type="predicted"/>
<dbReference type="SUPFAM" id="SSF46689">
    <property type="entry name" value="Homeodomain-like"/>
    <property type="match status" value="1"/>
</dbReference>
<dbReference type="InterPro" id="IPR050109">
    <property type="entry name" value="HTH-type_TetR-like_transc_reg"/>
</dbReference>
<evidence type="ECO:0000313" key="8">
    <source>
        <dbReference type="Proteomes" id="UP000535501"/>
    </source>
</evidence>
<feature type="DNA-binding region" description="H-T-H motif" evidence="4">
    <location>
        <begin position="48"/>
        <end position="67"/>
    </location>
</feature>
<dbReference type="RefSeq" id="WP_077549760.1">
    <property type="nucleotide sequence ID" value="NZ_JACHEJ010000006.1"/>
</dbReference>
<evidence type="ECO:0000256" key="2">
    <source>
        <dbReference type="ARBA" id="ARBA00023125"/>
    </source>
</evidence>
<dbReference type="Pfam" id="PF14246">
    <property type="entry name" value="TetR_C_7"/>
    <property type="match status" value="1"/>
</dbReference>
<accession>A0A7W9YZ82</accession>
<keyword evidence="2 4" id="KW-0238">DNA-binding</keyword>
<evidence type="ECO:0000256" key="1">
    <source>
        <dbReference type="ARBA" id="ARBA00023015"/>
    </source>
</evidence>
<dbReference type="Proteomes" id="UP000535501">
    <property type="component" value="Unassembled WGS sequence"/>
</dbReference>
<keyword evidence="3" id="KW-0804">Transcription</keyword>
<dbReference type="EMBL" id="JACHEJ010000006">
    <property type="protein sequence ID" value="MBB6180674.1"/>
    <property type="molecule type" value="Genomic_DNA"/>
</dbReference>
<feature type="compositionally biased region" description="Basic and acidic residues" evidence="5">
    <location>
        <begin position="1"/>
        <end position="11"/>
    </location>
</feature>
<keyword evidence="8" id="KW-1185">Reference proteome</keyword>
<dbReference type="Gene3D" id="1.10.10.60">
    <property type="entry name" value="Homeodomain-like"/>
    <property type="match status" value="1"/>
</dbReference>
<keyword evidence="1" id="KW-0805">Transcription regulation</keyword>
<reference evidence="7 8" key="1">
    <citation type="submission" date="2020-08" db="EMBL/GenBank/DDBJ databases">
        <title>Genomic Encyclopedia of Type Strains, Phase IV (KMG-IV): sequencing the most valuable type-strain genomes for metagenomic binning, comparative biology and taxonomic classification.</title>
        <authorList>
            <person name="Goeker M."/>
        </authorList>
    </citation>
    <scope>NUCLEOTIDE SEQUENCE [LARGE SCALE GENOMIC DNA]</scope>
    <source>
        <strain evidence="7 8">DSM 102134</strain>
    </source>
</reference>
<evidence type="ECO:0000259" key="6">
    <source>
        <dbReference type="PROSITE" id="PS50977"/>
    </source>
</evidence>
<dbReference type="PROSITE" id="PS50977">
    <property type="entry name" value="HTH_TETR_2"/>
    <property type="match status" value="1"/>
</dbReference>
<dbReference type="InterPro" id="IPR001647">
    <property type="entry name" value="HTH_TetR"/>
</dbReference>
<organism evidence="7 8">
    <name type="scientific">Pseudorhizobium flavum</name>
    <dbReference type="NCBI Taxonomy" id="1335061"/>
    <lineage>
        <taxon>Bacteria</taxon>
        <taxon>Pseudomonadati</taxon>
        <taxon>Pseudomonadota</taxon>
        <taxon>Alphaproteobacteria</taxon>
        <taxon>Hyphomicrobiales</taxon>
        <taxon>Rhizobiaceae</taxon>
        <taxon>Rhizobium/Agrobacterium group</taxon>
        <taxon>Pseudorhizobium</taxon>
    </lineage>
</organism>
<dbReference type="PROSITE" id="PS01081">
    <property type="entry name" value="HTH_TETR_1"/>
    <property type="match status" value="1"/>
</dbReference>
<gene>
    <name evidence="7" type="ORF">HNQ75_002656</name>
</gene>
<evidence type="ECO:0000256" key="3">
    <source>
        <dbReference type="ARBA" id="ARBA00023163"/>
    </source>
</evidence>
<feature type="region of interest" description="Disordered" evidence="5">
    <location>
        <begin position="1"/>
        <end position="25"/>
    </location>
</feature>
<dbReference type="InterPro" id="IPR009057">
    <property type="entry name" value="Homeodomain-like_sf"/>
</dbReference>
<name>A0A7W9YZ82_9HYPH</name>
<dbReference type="GO" id="GO:0000976">
    <property type="term" value="F:transcription cis-regulatory region binding"/>
    <property type="evidence" value="ECO:0007669"/>
    <property type="project" value="TreeGrafter"/>
</dbReference>
<dbReference type="Pfam" id="PF00440">
    <property type="entry name" value="TetR_N"/>
    <property type="match status" value="1"/>
</dbReference>
<protein>
    <submittedName>
        <fullName evidence="7">AcrR family transcriptional regulator</fullName>
    </submittedName>
</protein>
<feature type="domain" description="HTH tetR-type" evidence="6">
    <location>
        <begin position="25"/>
        <end position="85"/>
    </location>
</feature>
<dbReference type="Gene3D" id="1.10.357.10">
    <property type="entry name" value="Tetracycline Repressor, domain 2"/>
    <property type="match status" value="1"/>
</dbReference>
<evidence type="ECO:0000256" key="5">
    <source>
        <dbReference type="SAM" id="MobiDB-lite"/>
    </source>
</evidence>
<dbReference type="AlphaFoldDB" id="A0A7W9YZ82"/>
<evidence type="ECO:0000256" key="4">
    <source>
        <dbReference type="PROSITE-ProRule" id="PRU00335"/>
    </source>
</evidence>